<dbReference type="Pfam" id="PF00535">
    <property type="entry name" value="Glycos_transf_2"/>
    <property type="match status" value="1"/>
</dbReference>
<dbReference type="AlphaFoldDB" id="A0A0F9VID3"/>
<reference evidence="2" key="1">
    <citation type="journal article" date="2015" name="Nature">
        <title>Complex archaea that bridge the gap between prokaryotes and eukaryotes.</title>
        <authorList>
            <person name="Spang A."/>
            <person name="Saw J.H."/>
            <person name="Jorgensen S.L."/>
            <person name="Zaremba-Niedzwiedzka K."/>
            <person name="Martijn J."/>
            <person name="Lind A.E."/>
            <person name="van Eijk R."/>
            <person name="Schleper C."/>
            <person name="Guy L."/>
            <person name="Ettema T.J."/>
        </authorList>
    </citation>
    <scope>NUCLEOTIDE SEQUENCE</scope>
</reference>
<dbReference type="PANTHER" id="PTHR43685:SF2">
    <property type="entry name" value="GLYCOSYLTRANSFERASE 2-LIKE DOMAIN-CONTAINING PROTEIN"/>
    <property type="match status" value="1"/>
</dbReference>
<organism evidence="2">
    <name type="scientific">marine sediment metagenome</name>
    <dbReference type="NCBI Taxonomy" id="412755"/>
    <lineage>
        <taxon>unclassified sequences</taxon>
        <taxon>metagenomes</taxon>
        <taxon>ecological metagenomes</taxon>
    </lineage>
</organism>
<dbReference type="EMBL" id="LAZR01000520">
    <property type="protein sequence ID" value="KKN65608.1"/>
    <property type="molecule type" value="Genomic_DNA"/>
</dbReference>
<protein>
    <recommendedName>
        <fullName evidence="1">Glycosyltransferase 2-like domain-containing protein</fullName>
    </recommendedName>
</protein>
<name>A0A0F9VID3_9ZZZZ</name>
<dbReference type="InterPro" id="IPR001173">
    <property type="entry name" value="Glyco_trans_2-like"/>
</dbReference>
<dbReference type="SUPFAM" id="SSF53448">
    <property type="entry name" value="Nucleotide-diphospho-sugar transferases"/>
    <property type="match status" value="1"/>
</dbReference>
<comment type="caution">
    <text evidence="2">The sequence shown here is derived from an EMBL/GenBank/DDBJ whole genome shotgun (WGS) entry which is preliminary data.</text>
</comment>
<evidence type="ECO:0000259" key="1">
    <source>
        <dbReference type="Pfam" id="PF00535"/>
    </source>
</evidence>
<dbReference type="Gene3D" id="3.90.550.10">
    <property type="entry name" value="Spore Coat Polysaccharide Biosynthesis Protein SpsA, Chain A"/>
    <property type="match status" value="1"/>
</dbReference>
<gene>
    <name evidence="2" type="ORF">LCGC14_0480200</name>
</gene>
<sequence>MPTRPKIAVLLATYNGAEWLEVQLRSILACIDVDIHIFMSDDGSTDGTIEIAKDVCGSRLTLLPPNPKGSAGQNFIRLMLDAQWNGFDYVCLSDQDDVWNRGKLARAVYALKTNDAAAYSSDVTAFWPNGVRRYIHKSQRQRRWDYLFESAGPGNTFVFPISQACFLRSFLKAADHSILCSISLHDWAFYAIFREAGKLWYIDEHSALDYRQHENNVVGASNGFKAIRSRLKLMGNGWYRQQIDHIAKLSGAENPVIDFIRAPGLRGALVAITKVRECRRKASDAGVLALLFFILAFIRE</sequence>
<dbReference type="InterPro" id="IPR029044">
    <property type="entry name" value="Nucleotide-diphossugar_trans"/>
</dbReference>
<proteinExistence type="predicted"/>
<dbReference type="InterPro" id="IPR050834">
    <property type="entry name" value="Glycosyltransf_2"/>
</dbReference>
<dbReference type="PANTHER" id="PTHR43685">
    <property type="entry name" value="GLYCOSYLTRANSFERASE"/>
    <property type="match status" value="1"/>
</dbReference>
<feature type="domain" description="Glycosyltransferase 2-like" evidence="1">
    <location>
        <begin position="9"/>
        <end position="171"/>
    </location>
</feature>
<accession>A0A0F9VID3</accession>
<evidence type="ECO:0000313" key="2">
    <source>
        <dbReference type="EMBL" id="KKN65608.1"/>
    </source>
</evidence>